<dbReference type="EMBL" id="CP014039">
    <property type="protein sequence ID" value="AMG01359.2"/>
    <property type="molecule type" value="Genomic_DNA"/>
</dbReference>
<evidence type="ECO:0000313" key="2">
    <source>
        <dbReference type="Proteomes" id="UP000067422"/>
    </source>
</evidence>
<proteinExistence type="predicted"/>
<evidence type="ECO:0000313" key="1">
    <source>
        <dbReference type="EMBL" id="AMG01359.2"/>
    </source>
</evidence>
<gene>
    <name evidence="1" type="ORF">AL538_27305</name>
</gene>
<reference evidence="1" key="1">
    <citation type="submission" date="2018-01" db="EMBL/GenBank/DDBJ databases">
        <title>FDA dAtabase for Regulatory Grade micrObial Sequences (FDA-ARGOS): Supporting development and validation of Infectious Disease Dx tests.</title>
        <authorList>
            <person name="Hoffmann M."/>
            <person name="Allard M."/>
            <person name="Evans P."/>
            <person name="Brown E."/>
            <person name="Tallon L."/>
            <person name="Sadzewicz L."/>
            <person name="Sengamalay N."/>
            <person name="Ott S."/>
            <person name="Godinez A."/>
            <person name="Nagaraj S."/>
            <person name="Vyas G."/>
            <person name="Aluvathingal J."/>
            <person name="Nadendla S."/>
            <person name="Geyer C."/>
            <person name="Sichtig H."/>
        </authorList>
    </citation>
    <scope>NUCLEOTIDE SEQUENCE</scope>
    <source>
        <strain evidence="1">FDAARGOS_107</strain>
    </source>
</reference>
<dbReference type="Proteomes" id="UP000067422">
    <property type="component" value="Chromosome 2"/>
</dbReference>
<accession>A0ABN4L6N6</accession>
<protein>
    <submittedName>
        <fullName evidence="1">Uncharacterized protein</fullName>
    </submittedName>
</protein>
<keyword evidence="2" id="KW-1185">Reference proteome</keyword>
<organism evidence="1 2">
    <name type="scientific">Vibrio harveyi</name>
    <name type="common">Beneckea harveyi</name>
    <dbReference type="NCBI Taxonomy" id="669"/>
    <lineage>
        <taxon>Bacteria</taxon>
        <taxon>Pseudomonadati</taxon>
        <taxon>Pseudomonadota</taxon>
        <taxon>Gammaproteobacteria</taxon>
        <taxon>Vibrionales</taxon>
        <taxon>Vibrionaceae</taxon>
        <taxon>Vibrio</taxon>
    </lineage>
</organism>
<sequence>MLGDPLIAPDLMVYPKDITTLQARQSIMLYAFDQRAAYYTLTGVTVNGDGISITGQTSGRVIVGASKHYELILDTTRPGGIVGEVIWHFSDHPDVIATIDAANPSIWFYKPTYPIKEDWRFATAVIESKKSEERIQNAPHPTCSFTYEHHEKEEQLVTSLEKLRNYGGAPILVPWWLDAIPSISVNKGDVSIPVKIGSRRFFDTALLYKSKDDYEVVRIANQSSSALFFKRPVSKTYSNVMLIPLLNCIATSGNDYTQSGRTAKAKVTFSTVDPLRINPLDWEDNYLNKPVLFRYRKPQKHEVKHDWKQKVTQSNVPHFTKHREVVLDSLDFELLERDVAAFQRRMKRLYGRAQAFWVIDKKIKIELAEVSTMDRITIKPINFAELIGSECDLYLNIDSHRHYIHARLSSVDAKGNEVLELTTTSRNVLKPSQLVESGLLRLVRSESDNVSFTHRHGLTNVSLSLRQIER</sequence>
<name>A0ABN4L6N6_VIBHA</name>